<accession>A0A2P2NKX4</accession>
<keyword evidence="1" id="KW-0472">Membrane</keyword>
<protein>
    <submittedName>
        <fullName evidence="2">Uncharacterized protein</fullName>
    </submittedName>
</protein>
<dbReference type="AlphaFoldDB" id="A0A2P2NKX4"/>
<name>A0A2P2NKX4_RHIMU</name>
<evidence type="ECO:0000313" key="2">
    <source>
        <dbReference type="EMBL" id="MBX43113.1"/>
    </source>
</evidence>
<proteinExistence type="predicted"/>
<reference evidence="2" key="1">
    <citation type="submission" date="2018-02" db="EMBL/GenBank/DDBJ databases">
        <title>Rhizophora mucronata_Transcriptome.</title>
        <authorList>
            <person name="Meera S.P."/>
            <person name="Sreeshan A."/>
            <person name="Augustine A."/>
        </authorList>
    </citation>
    <scope>NUCLEOTIDE SEQUENCE</scope>
    <source>
        <tissue evidence="2">Leaf</tissue>
    </source>
</reference>
<feature type="transmembrane region" description="Helical" evidence="1">
    <location>
        <begin position="7"/>
        <end position="32"/>
    </location>
</feature>
<keyword evidence="1" id="KW-0812">Transmembrane</keyword>
<organism evidence="2">
    <name type="scientific">Rhizophora mucronata</name>
    <name type="common">Asiatic mangrove</name>
    <dbReference type="NCBI Taxonomy" id="61149"/>
    <lineage>
        <taxon>Eukaryota</taxon>
        <taxon>Viridiplantae</taxon>
        <taxon>Streptophyta</taxon>
        <taxon>Embryophyta</taxon>
        <taxon>Tracheophyta</taxon>
        <taxon>Spermatophyta</taxon>
        <taxon>Magnoliopsida</taxon>
        <taxon>eudicotyledons</taxon>
        <taxon>Gunneridae</taxon>
        <taxon>Pentapetalae</taxon>
        <taxon>rosids</taxon>
        <taxon>fabids</taxon>
        <taxon>Malpighiales</taxon>
        <taxon>Rhizophoraceae</taxon>
        <taxon>Rhizophora</taxon>
    </lineage>
</organism>
<dbReference type="EMBL" id="GGEC01062629">
    <property type="protein sequence ID" value="MBX43113.1"/>
    <property type="molecule type" value="Transcribed_RNA"/>
</dbReference>
<evidence type="ECO:0000256" key="1">
    <source>
        <dbReference type="SAM" id="Phobius"/>
    </source>
</evidence>
<sequence length="73" mass="8618">MKGKENLPFVFLFVVSIFFLIIIFIFIIPSFGFLLDGAKIKNLVQLHVMLYYTQWLIFSSESEFSFMFFSFLG</sequence>
<keyword evidence="1" id="KW-1133">Transmembrane helix</keyword>